<dbReference type="AlphaFoldDB" id="G0WC80"/>
<dbReference type="GeneID" id="11499130"/>
<dbReference type="RefSeq" id="XP_003670634.1">
    <property type="nucleotide sequence ID" value="XM_003670586.1"/>
</dbReference>
<dbReference type="HOGENOM" id="CLU_1294718_0_0_1"/>
<reference evidence="2 3" key="1">
    <citation type="journal article" date="2011" name="Proc. Natl. Acad. Sci. U.S.A.">
        <title>Evolutionary erosion of yeast sex chromosomes by mating-type switching accidents.</title>
        <authorList>
            <person name="Gordon J.L."/>
            <person name="Armisen D."/>
            <person name="Proux-Wera E."/>
            <person name="Oheigeartaigh S.S."/>
            <person name="Byrne K.P."/>
            <person name="Wolfe K.H."/>
        </authorList>
    </citation>
    <scope>NUCLEOTIDE SEQUENCE [LARGE SCALE GENOMIC DNA]</scope>
    <source>
        <strain evidence="3">ATCC 10597 / BCRC 20456 / CBS 421 / NBRC 0211 / NRRL Y-12639</strain>
    </source>
</reference>
<sequence length="213" mass="24710">MNETIVMNDLNDMTSNPNNNIFIFHTIIQSIIMIIQYSCYLGIAILLIPFVGIYSFDVFLYLYRLLQYLWKYQIYKGQRRRHSHKWKIQLGKVQKRNQTTDDGSHKHEHNGKNRFQLRYCDPWTDSNVIFNKIQSLLKIRLQLLGLGVYINKSGSKINNNNTINKDESSCHSDDGDADTITQTISNNSINARTTGASVPLSLDRYEIQELKAC</sequence>
<feature type="transmembrane region" description="Helical" evidence="1">
    <location>
        <begin position="21"/>
        <end position="37"/>
    </location>
</feature>
<dbReference type="Proteomes" id="UP000000689">
    <property type="component" value="Chromosome 6"/>
</dbReference>
<name>G0WC80_NAUDC</name>
<dbReference type="KEGG" id="ndi:NDAI_0F00720"/>
<organism evidence="2 3">
    <name type="scientific">Naumovozyma dairenensis (strain ATCC 10597 / BCRC 20456 / CBS 421 / NBRC 0211 / NRRL Y-12639)</name>
    <name type="common">Saccharomyces dairenensis</name>
    <dbReference type="NCBI Taxonomy" id="1071378"/>
    <lineage>
        <taxon>Eukaryota</taxon>
        <taxon>Fungi</taxon>
        <taxon>Dikarya</taxon>
        <taxon>Ascomycota</taxon>
        <taxon>Saccharomycotina</taxon>
        <taxon>Saccharomycetes</taxon>
        <taxon>Saccharomycetales</taxon>
        <taxon>Saccharomycetaceae</taxon>
        <taxon>Naumovozyma</taxon>
    </lineage>
</organism>
<proteinExistence type="predicted"/>
<evidence type="ECO:0000256" key="1">
    <source>
        <dbReference type="SAM" id="Phobius"/>
    </source>
</evidence>
<accession>G0WC80</accession>
<gene>
    <name evidence="2" type="primary">NDAI0F00720</name>
    <name evidence="2" type="ordered locus">NDAI_0F00720</name>
</gene>
<dbReference type="eggNOG" id="ENOG502SCGA">
    <property type="taxonomic scope" value="Eukaryota"/>
</dbReference>
<keyword evidence="3" id="KW-1185">Reference proteome</keyword>
<feature type="transmembrane region" description="Helical" evidence="1">
    <location>
        <begin position="43"/>
        <end position="63"/>
    </location>
</feature>
<protein>
    <submittedName>
        <fullName evidence="2">Uncharacterized protein</fullName>
    </submittedName>
</protein>
<dbReference type="OrthoDB" id="4042108at2759"/>
<evidence type="ECO:0000313" key="2">
    <source>
        <dbReference type="EMBL" id="CCD25391.1"/>
    </source>
</evidence>
<evidence type="ECO:0000313" key="3">
    <source>
        <dbReference type="Proteomes" id="UP000000689"/>
    </source>
</evidence>
<keyword evidence="1" id="KW-0472">Membrane</keyword>
<keyword evidence="1" id="KW-1133">Transmembrane helix</keyword>
<keyword evidence="1" id="KW-0812">Transmembrane</keyword>
<dbReference type="EMBL" id="HE580272">
    <property type="protein sequence ID" value="CCD25391.1"/>
    <property type="molecule type" value="Genomic_DNA"/>
</dbReference>